<comment type="caution">
    <text evidence="1">The sequence shown here is derived from an EMBL/GenBank/DDBJ whole genome shotgun (WGS) entry which is preliminary data.</text>
</comment>
<name>A0A2M7VBR2_9BACT</name>
<dbReference type="EMBL" id="PFPL01000013">
    <property type="protein sequence ID" value="PIZ96641.1"/>
    <property type="molecule type" value="Genomic_DNA"/>
</dbReference>
<evidence type="ECO:0000313" key="1">
    <source>
        <dbReference type="EMBL" id="PIZ96641.1"/>
    </source>
</evidence>
<reference evidence="2" key="1">
    <citation type="submission" date="2017-09" db="EMBL/GenBank/DDBJ databases">
        <title>Depth-based differentiation of microbial function through sediment-hosted aquifers and enrichment of novel symbionts in the deep terrestrial subsurface.</title>
        <authorList>
            <person name="Probst A.J."/>
            <person name="Ladd B."/>
            <person name="Jarett J.K."/>
            <person name="Geller-Mcgrath D.E."/>
            <person name="Sieber C.M.K."/>
            <person name="Emerson J.B."/>
            <person name="Anantharaman K."/>
            <person name="Thomas B.C."/>
            <person name="Malmstrom R."/>
            <person name="Stieglmeier M."/>
            <person name="Klingl A."/>
            <person name="Woyke T."/>
            <person name="Ryan C.M."/>
            <person name="Banfield J.F."/>
        </authorList>
    </citation>
    <scope>NUCLEOTIDE SEQUENCE [LARGE SCALE GENOMIC DNA]</scope>
</reference>
<dbReference type="AlphaFoldDB" id="A0A2M7VBR2"/>
<dbReference type="SUPFAM" id="SSF55144">
    <property type="entry name" value="LigT-like"/>
    <property type="match status" value="1"/>
</dbReference>
<dbReference type="Proteomes" id="UP000231453">
    <property type="component" value="Unassembled WGS sequence"/>
</dbReference>
<dbReference type="Pfam" id="PF13563">
    <property type="entry name" value="2_5_RNA_ligase2"/>
    <property type="match status" value="1"/>
</dbReference>
<dbReference type="Gene3D" id="3.90.1140.10">
    <property type="entry name" value="Cyclic phosphodiesterase"/>
    <property type="match status" value="1"/>
</dbReference>
<sequence>MKTSIDINLPELTDILNPWREETVELSKKGVPPHVSLIYPWLETPILKKELKNIQKILENTKTFTLEFDSIKKFDNGTTYFSPSNTNELKEIQNKIMKKYPTIKMYNGEFKDTIFHLTIAKIGDDEEKFLEIQNKLSKYLPIKKEITQVTIMQEDKNGYWSTCLDINFK</sequence>
<evidence type="ECO:0000313" key="2">
    <source>
        <dbReference type="Proteomes" id="UP000231453"/>
    </source>
</evidence>
<organism evidence="1 2">
    <name type="scientific">Candidatus Magasanikbacteria bacterium CG_4_10_14_0_2_um_filter_33_14</name>
    <dbReference type="NCBI Taxonomy" id="1974636"/>
    <lineage>
        <taxon>Bacteria</taxon>
        <taxon>Candidatus Magasanikiibacteriota</taxon>
    </lineage>
</organism>
<protein>
    <recommendedName>
        <fullName evidence="3">2'-5' RNA ligase</fullName>
    </recommendedName>
</protein>
<dbReference type="InterPro" id="IPR009097">
    <property type="entry name" value="Cyclic_Pdiesterase"/>
</dbReference>
<proteinExistence type="predicted"/>
<evidence type="ECO:0008006" key="3">
    <source>
        <dbReference type="Google" id="ProtNLM"/>
    </source>
</evidence>
<gene>
    <name evidence="1" type="ORF">COX80_00785</name>
</gene>
<accession>A0A2M7VBR2</accession>